<gene>
    <name evidence="1" type="ORF">MLD38_026882</name>
</gene>
<dbReference type="Proteomes" id="UP001057402">
    <property type="component" value="Chromosome 7"/>
</dbReference>
<name>A0ACB9NZY8_9MYRT</name>
<proteinExistence type="predicted"/>
<accession>A0ACB9NZY8</accession>
<dbReference type="EMBL" id="CM042886">
    <property type="protein sequence ID" value="KAI4342235.1"/>
    <property type="molecule type" value="Genomic_DNA"/>
</dbReference>
<organism evidence="1 2">
    <name type="scientific">Melastoma candidum</name>
    <dbReference type="NCBI Taxonomy" id="119954"/>
    <lineage>
        <taxon>Eukaryota</taxon>
        <taxon>Viridiplantae</taxon>
        <taxon>Streptophyta</taxon>
        <taxon>Embryophyta</taxon>
        <taxon>Tracheophyta</taxon>
        <taxon>Spermatophyta</taxon>
        <taxon>Magnoliopsida</taxon>
        <taxon>eudicotyledons</taxon>
        <taxon>Gunneridae</taxon>
        <taxon>Pentapetalae</taxon>
        <taxon>rosids</taxon>
        <taxon>malvids</taxon>
        <taxon>Myrtales</taxon>
        <taxon>Melastomataceae</taxon>
        <taxon>Melastomatoideae</taxon>
        <taxon>Melastomateae</taxon>
        <taxon>Melastoma</taxon>
    </lineage>
</organism>
<comment type="caution">
    <text evidence="1">The sequence shown here is derived from an EMBL/GenBank/DDBJ whole genome shotgun (WGS) entry which is preliminary data.</text>
</comment>
<keyword evidence="2" id="KW-1185">Reference proteome</keyword>
<protein>
    <submittedName>
        <fullName evidence="1">Uncharacterized protein</fullName>
    </submittedName>
</protein>
<sequence>MNAFSFGFVAAAVLVSLFLVMAVFEHLFGPSPSFASPEPISVSSMLEHAGDDARGSPSNLHCTACSPSAILSERRNTLASPSTPPPTWICLLLGITELNAEFTRLNGLMLPRPSNGRFIDSDHPIC</sequence>
<evidence type="ECO:0000313" key="2">
    <source>
        <dbReference type="Proteomes" id="UP001057402"/>
    </source>
</evidence>
<evidence type="ECO:0000313" key="1">
    <source>
        <dbReference type="EMBL" id="KAI4342235.1"/>
    </source>
</evidence>
<reference evidence="2" key="1">
    <citation type="journal article" date="2023" name="Front. Plant Sci.">
        <title>Chromosomal-level genome assembly of Melastoma candidum provides insights into trichome evolution.</title>
        <authorList>
            <person name="Zhong Y."/>
            <person name="Wu W."/>
            <person name="Sun C."/>
            <person name="Zou P."/>
            <person name="Liu Y."/>
            <person name="Dai S."/>
            <person name="Zhou R."/>
        </authorList>
    </citation>
    <scope>NUCLEOTIDE SEQUENCE [LARGE SCALE GENOMIC DNA]</scope>
</reference>